<evidence type="ECO:0000256" key="1">
    <source>
        <dbReference type="PIRSR" id="PIRSR018249-1"/>
    </source>
</evidence>
<dbReference type="Proteomes" id="UP000606922">
    <property type="component" value="Unassembled WGS sequence"/>
</dbReference>
<dbReference type="EMBL" id="BMGB01000001">
    <property type="protein sequence ID" value="GGA94331.1"/>
    <property type="molecule type" value="Genomic_DNA"/>
</dbReference>
<dbReference type="InterPro" id="IPR013216">
    <property type="entry name" value="Methyltransf_11"/>
</dbReference>
<reference evidence="5" key="1">
    <citation type="journal article" date="2014" name="Int. J. Syst. Evol. Microbiol.">
        <title>Complete genome sequence of Corynebacterium casei LMG S-19264T (=DSM 44701T), isolated from a smear-ripened cheese.</title>
        <authorList>
            <consortium name="US DOE Joint Genome Institute (JGI-PGF)"/>
            <person name="Walter F."/>
            <person name="Albersmeier A."/>
            <person name="Kalinowski J."/>
            <person name="Ruckert C."/>
        </authorList>
    </citation>
    <scope>NUCLEOTIDE SEQUENCE</scope>
    <source>
        <strain evidence="5">CGMCC 1.12813</strain>
    </source>
</reference>
<dbReference type="GO" id="GO:0046872">
    <property type="term" value="F:metal ion binding"/>
    <property type="evidence" value="ECO:0007669"/>
    <property type="project" value="UniProtKB-KW"/>
</dbReference>
<accession>A0A916SD64</accession>
<feature type="binding site" evidence="1">
    <location>
        <position position="6"/>
    </location>
    <ligand>
        <name>Zn(2+)</name>
        <dbReference type="ChEBI" id="CHEBI:29105"/>
    </ligand>
</feature>
<dbReference type="Pfam" id="PF08241">
    <property type="entry name" value="Methyltransf_11"/>
    <property type="match status" value="1"/>
</dbReference>
<dbReference type="InterPro" id="IPR029063">
    <property type="entry name" value="SAM-dependent_MTases_sf"/>
</dbReference>
<keyword evidence="6" id="KW-1185">Reference proteome</keyword>
<reference evidence="5" key="2">
    <citation type="submission" date="2020-09" db="EMBL/GenBank/DDBJ databases">
        <authorList>
            <person name="Sun Q."/>
            <person name="Zhou Y."/>
        </authorList>
    </citation>
    <scope>NUCLEOTIDE SEQUENCE</scope>
    <source>
        <strain evidence="5">CGMCC 1.12813</strain>
    </source>
</reference>
<feature type="region of interest" description="Disordered" evidence="3">
    <location>
        <begin position="212"/>
        <end position="231"/>
    </location>
</feature>
<organism evidence="5 6">
    <name type="scientific">Conyzicola nivalis</name>
    <dbReference type="NCBI Taxonomy" id="1477021"/>
    <lineage>
        <taxon>Bacteria</taxon>
        <taxon>Bacillati</taxon>
        <taxon>Actinomycetota</taxon>
        <taxon>Actinomycetes</taxon>
        <taxon>Micrococcales</taxon>
        <taxon>Microbacteriaceae</taxon>
        <taxon>Conyzicola</taxon>
    </lineage>
</organism>
<feature type="domain" description="Methyltransferase type 11" evidence="4">
    <location>
        <begin position="65"/>
        <end position="151"/>
    </location>
</feature>
<dbReference type="Gene3D" id="3.40.50.150">
    <property type="entry name" value="Vaccinia Virus protein VP39"/>
    <property type="match status" value="1"/>
</dbReference>
<gene>
    <name evidence="5" type="primary">rrmA</name>
    <name evidence="5" type="ORF">GCM10010979_06060</name>
</gene>
<evidence type="ECO:0000256" key="2">
    <source>
        <dbReference type="PIRSR" id="PIRSR018249-2"/>
    </source>
</evidence>
<evidence type="ECO:0000313" key="6">
    <source>
        <dbReference type="Proteomes" id="UP000606922"/>
    </source>
</evidence>
<dbReference type="RefSeq" id="WP_188509224.1">
    <property type="nucleotide sequence ID" value="NZ_BMGB01000001.1"/>
</dbReference>
<dbReference type="AlphaFoldDB" id="A0A916SD64"/>
<keyword evidence="1" id="KW-0479">Metal-binding</keyword>
<dbReference type="CDD" id="cd02440">
    <property type="entry name" value="AdoMet_MTases"/>
    <property type="match status" value="1"/>
</dbReference>
<evidence type="ECO:0000259" key="4">
    <source>
        <dbReference type="Pfam" id="PF08241"/>
    </source>
</evidence>
<dbReference type="SUPFAM" id="SSF53335">
    <property type="entry name" value="S-adenosyl-L-methionine-dependent methyltransferases"/>
    <property type="match status" value="1"/>
</dbReference>
<proteinExistence type="predicted"/>
<keyword evidence="1" id="KW-0862">Zinc</keyword>
<comment type="caution">
    <text evidence="5">The sequence shown here is derived from an EMBL/GenBank/DDBJ whole genome shotgun (WGS) entry which is preliminary data.</text>
</comment>
<dbReference type="GO" id="GO:0008757">
    <property type="term" value="F:S-adenosylmethionine-dependent methyltransferase activity"/>
    <property type="evidence" value="ECO:0007669"/>
    <property type="project" value="InterPro"/>
</dbReference>
<keyword evidence="2" id="KW-0949">S-adenosyl-L-methionine</keyword>
<feature type="binding site" evidence="1">
    <location>
        <position position="2"/>
    </location>
    <ligand>
        <name>Zn(2+)</name>
        <dbReference type="ChEBI" id="CHEBI:29105"/>
    </ligand>
</feature>
<dbReference type="PIRSF" id="PIRSF018249">
    <property type="entry name" value="MyrA_prd"/>
    <property type="match status" value="1"/>
</dbReference>
<name>A0A916SD64_9MICO</name>
<feature type="binding site" evidence="2">
    <location>
        <position position="158"/>
    </location>
    <ligand>
        <name>S-adenosyl-L-methionine</name>
        <dbReference type="ChEBI" id="CHEBI:59789"/>
    </ligand>
</feature>
<evidence type="ECO:0000313" key="5">
    <source>
        <dbReference type="EMBL" id="GGA94331.1"/>
    </source>
</evidence>
<dbReference type="InterPro" id="IPR016718">
    <property type="entry name" value="rRNA_m1G-MeTrfase_A_prd"/>
</dbReference>
<sequence length="244" mass="26235">MCSSGHTFDANKRGYLNLVDRSRGILGDTREILEARERFLALGHYSPIVDLLDAALPTQAALDVVDSGCGSGYYAAALRARRPLTRLLELDVSLDAVTLAVRATGAPGVVADVWRPLPVRSARADVVLCVFAPRNADEFARMLRPDGTLVVVTPAPSHLEQLRQRGQLIGIQPHKLGHLDETLGARFALRDRLSTAYDVRLDEAEVADLAAMGPSGHHGAHPRPDDASSTTVTVAVDVSVYTSL</sequence>
<evidence type="ECO:0000256" key="3">
    <source>
        <dbReference type="SAM" id="MobiDB-lite"/>
    </source>
</evidence>
<protein>
    <submittedName>
        <fullName evidence="5">rRNA (Guanine-N1)-methyltransferase</fullName>
    </submittedName>
</protein>
<feature type="binding site" evidence="2">
    <location>
        <position position="45"/>
    </location>
    <ligand>
        <name>S-adenosyl-L-methionine</name>
        <dbReference type="ChEBI" id="CHEBI:59789"/>
    </ligand>
</feature>